<reference evidence="2" key="1">
    <citation type="journal article" date="2019" name="Int. J. Syst. Evol. Microbiol.">
        <title>The Global Catalogue of Microorganisms (GCM) 10K type strain sequencing project: providing services to taxonomists for standard genome sequencing and annotation.</title>
        <authorList>
            <consortium name="The Broad Institute Genomics Platform"/>
            <consortium name="The Broad Institute Genome Sequencing Center for Infectious Disease"/>
            <person name="Wu L."/>
            <person name="Ma J."/>
        </authorList>
    </citation>
    <scope>NUCLEOTIDE SEQUENCE [LARGE SCALE GENOMIC DNA]</scope>
    <source>
        <strain evidence="2">NBRC 106348</strain>
    </source>
</reference>
<keyword evidence="2" id="KW-1185">Reference proteome</keyword>
<dbReference type="RefSeq" id="WP_284294556.1">
    <property type="nucleotide sequence ID" value="NZ_BSUK01000001.1"/>
</dbReference>
<organism evidence="1 2">
    <name type="scientific">Luteimicrobium album</name>
    <dbReference type="NCBI Taxonomy" id="1054550"/>
    <lineage>
        <taxon>Bacteria</taxon>
        <taxon>Bacillati</taxon>
        <taxon>Actinomycetota</taxon>
        <taxon>Actinomycetes</taxon>
        <taxon>Micrococcales</taxon>
        <taxon>Luteimicrobium</taxon>
    </lineage>
</organism>
<protein>
    <recommendedName>
        <fullName evidence="3">4Fe-4S Wbl-type domain-containing protein</fullName>
    </recommendedName>
</protein>
<evidence type="ECO:0008006" key="3">
    <source>
        <dbReference type="Google" id="ProtNLM"/>
    </source>
</evidence>
<evidence type="ECO:0000313" key="1">
    <source>
        <dbReference type="EMBL" id="GMA26202.1"/>
    </source>
</evidence>
<gene>
    <name evidence="1" type="ORF">GCM10025864_39610</name>
</gene>
<dbReference type="Proteomes" id="UP001157091">
    <property type="component" value="Unassembled WGS sequence"/>
</dbReference>
<evidence type="ECO:0000313" key="2">
    <source>
        <dbReference type="Proteomes" id="UP001157091"/>
    </source>
</evidence>
<sequence>MTSDPGLRAEVSLARRLGISYKRLKGWEPVTTYTYDGDGRLVSSRPEVEWDETEQAWMSALDAYEASLCEHCGLPRDVCHAPTLEGRVKVPPPSRCHVHTAMLRAQNDRASYNQSVANKGGARMGQYDAALSWGFTLPEPATSVTPTSPARQR</sequence>
<accession>A0ABQ6I6D5</accession>
<comment type="caution">
    <text evidence="1">The sequence shown here is derived from an EMBL/GenBank/DDBJ whole genome shotgun (WGS) entry which is preliminary data.</text>
</comment>
<dbReference type="EMBL" id="BSUK01000001">
    <property type="protein sequence ID" value="GMA26202.1"/>
    <property type="molecule type" value="Genomic_DNA"/>
</dbReference>
<proteinExistence type="predicted"/>
<name>A0ABQ6I6D5_9MICO</name>